<dbReference type="RefSeq" id="WP_132146802.1">
    <property type="nucleotide sequence ID" value="NZ_SMCS01000009.1"/>
</dbReference>
<accession>A0A4R3YLD6</accession>
<evidence type="ECO:0000313" key="2">
    <source>
        <dbReference type="Proteomes" id="UP000295645"/>
    </source>
</evidence>
<organism evidence="1 2">
    <name type="scientific">Luteibacter rhizovicinus</name>
    <dbReference type="NCBI Taxonomy" id="242606"/>
    <lineage>
        <taxon>Bacteria</taxon>
        <taxon>Pseudomonadati</taxon>
        <taxon>Pseudomonadota</taxon>
        <taxon>Gammaproteobacteria</taxon>
        <taxon>Lysobacterales</taxon>
        <taxon>Rhodanobacteraceae</taxon>
        <taxon>Luteibacter</taxon>
    </lineage>
</organism>
<comment type="caution">
    <text evidence="1">The sequence shown here is derived from an EMBL/GenBank/DDBJ whole genome shotgun (WGS) entry which is preliminary data.</text>
</comment>
<evidence type="ECO:0000313" key="1">
    <source>
        <dbReference type="EMBL" id="TCV91864.1"/>
    </source>
</evidence>
<gene>
    <name evidence="1" type="ORF">EC912_10999</name>
</gene>
<reference evidence="1 2" key="1">
    <citation type="submission" date="2019-03" db="EMBL/GenBank/DDBJ databases">
        <title>Above-ground endophytic microbial communities from plants in different locations in the United States.</title>
        <authorList>
            <person name="Frank C."/>
        </authorList>
    </citation>
    <scope>NUCLEOTIDE SEQUENCE [LARGE SCALE GENOMIC DNA]</scope>
    <source>
        <strain evidence="1 2">LP_13_YM</strain>
    </source>
</reference>
<proteinExistence type="predicted"/>
<dbReference type="AlphaFoldDB" id="A0A4R3YLD6"/>
<sequence>MNAFSSLRFPATALGMYVLTACSERATLLEHPMAGGAVLLTVGEIRSRGVAGPMTLEIRAKIVSPVFVRYREPLLLRMTNVRDGYCVFVSDERIDIRYGQGYAAIFENALAYYHHDVYSEVPVNLHQGVAECDGAELVR</sequence>
<keyword evidence="2" id="KW-1185">Reference proteome</keyword>
<dbReference type="Proteomes" id="UP000295645">
    <property type="component" value="Unassembled WGS sequence"/>
</dbReference>
<name>A0A4R3YLD6_9GAMM</name>
<protein>
    <submittedName>
        <fullName evidence="1">Uncharacterized protein</fullName>
    </submittedName>
</protein>
<dbReference type="EMBL" id="SMCS01000009">
    <property type="protein sequence ID" value="TCV91864.1"/>
    <property type="molecule type" value="Genomic_DNA"/>
</dbReference>